<dbReference type="SUPFAM" id="SSF51366">
    <property type="entry name" value="Ribulose-phoshate binding barrel"/>
    <property type="match status" value="1"/>
</dbReference>
<dbReference type="AlphaFoldDB" id="A0AAD4JWK5"/>
<dbReference type="InterPro" id="IPR011060">
    <property type="entry name" value="RibuloseP-bd_barrel"/>
</dbReference>
<dbReference type="Pfam" id="PF03437">
    <property type="entry name" value="BtpA"/>
    <property type="match status" value="1"/>
</dbReference>
<dbReference type="EMBL" id="JAJJHW010002774">
    <property type="protein sequence ID" value="KAH8365963.1"/>
    <property type="molecule type" value="Genomic_DNA"/>
</dbReference>
<dbReference type="InterPro" id="IPR005137">
    <property type="entry name" value="BtpA"/>
</dbReference>
<dbReference type="PANTHER" id="PTHR21381">
    <property type="entry name" value="ZGC:162297"/>
    <property type="match status" value="1"/>
</dbReference>
<keyword evidence="3" id="KW-1185">Reference proteome</keyword>
<reference evidence="2" key="1">
    <citation type="journal article" date="2021" name="Mol. Ecol. Resour.">
        <title>Phylogenomic analyses of the genus Drosophila reveals genomic signals of climate adaptation.</title>
        <authorList>
            <person name="Li F."/>
            <person name="Rane R.V."/>
            <person name="Luria V."/>
            <person name="Xiong Z."/>
            <person name="Chen J."/>
            <person name="Li Z."/>
            <person name="Catullo R.A."/>
            <person name="Griffin P.C."/>
            <person name="Schiffer M."/>
            <person name="Pearce S."/>
            <person name="Lee S.F."/>
            <person name="McElroy K."/>
            <person name="Stocker A."/>
            <person name="Shirriffs J."/>
            <person name="Cockerell F."/>
            <person name="Coppin C."/>
            <person name="Sgro C.M."/>
            <person name="Karger A."/>
            <person name="Cain J.W."/>
            <person name="Weber J.A."/>
            <person name="Santpere G."/>
            <person name="Kirschner M.W."/>
            <person name="Hoffmann A.A."/>
            <person name="Oakeshott J.G."/>
            <person name="Zhang G."/>
        </authorList>
    </citation>
    <scope>NUCLEOTIDE SEQUENCE</scope>
    <source>
        <strain evidence="2">BGI-SZ-2011g</strain>
    </source>
</reference>
<evidence type="ECO:0000313" key="2">
    <source>
        <dbReference type="EMBL" id="KAH8365963.1"/>
    </source>
</evidence>
<proteinExistence type="inferred from homology"/>
<dbReference type="InterPro" id="IPR013785">
    <property type="entry name" value="Aldolase_TIM"/>
</dbReference>
<dbReference type="PIRSF" id="PIRSF005956">
    <property type="entry name" value="BtpA"/>
    <property type="match status" value="1"/>
</dbReference>
<sequence length="278" mass="30466">MQRFKEIFGNNKCKIIGMIHVNALPGTPRYGYRAWESTIEKVRKEAQLYKEHQVDGVLIENMHDVPYVRDQKIGAETVACMTHLAQIVRGIIPAETPCGVQVLACGNKHALAVAKASDLQFIRAEGYVFGHIGDEGYTDSCAGELLRYRKKIDAEDVMVFTDLKKKHSSHAITADISLLETAKAAEFFLSDGVIVTGTATGQAASSDDMDALTGKVKVPLLVGSGVTKDNISDYFDKADAVIIGSHFKHNGNWLEDIDESAVEGFMRSVCKLRSGDEK</sequence>
<evidence type="ECO:0000313" key="3">
    <source>
        <dbReference type="Proteomes" id="UP001200034"/>
    </source>
</evidence>
<dbReference type="PANTHER" id="PTHR21381:SF3">
    <property type="entry name" value="SGC REGION PROTEIN SGCQ-RELATED"/>
    <property type="match status" value="1"/>
</dbReference>
<name>A0AAD4JWK5_9MUSC</name>
<accession>A0AAD4JWK5</accession>
<dbReference type="Gene3D" id="3.20.20.70">
    <property type="entry name" value="Aldolase class I"/>
    <property type="match status" value="1"/>
</dbReference>
<dbReference type="NCBIfam" id="TIGR00259">
    <property type="entry name" value="thylakoid_BtpA"/>
    <property type="match status" value="1"/>
</dbReference>
<gene>
    <name evidence="2" type="ORF">KR093_007723</name>
</gene>
<evidence type="ECO:0008006" key="4">
    <source>
        <dbReference type="Google" id="ProtNLM"/>
    </source>
</evidence>
<evidence type="ECO:0000256" key="1">
    <source>
        <dbReference type="ARBA" id="ARBA00006007"/>
    </source>
</evidence>
<comment type="similarity">
    <text evidence="1">Belongs to the BtpA family.</text>
</comment>
<protein>
    <recommendedName>
        <fullName evidence="4">BtpA family membrane complex biogenesis protein</fullName>
    </recommendedName>
</protein>
<dbReference type="Proteomes" id="UP001200034">
    <property type="component" value="Unassembled WGS sequence"/>
</dbReference>
<organism evidence="2 3">
    <name type="scientific">Drosophila rubida</name>
    <dbReference type="NCBI Taxonomy" id="30044"/>
    <lineage>
        <taxon>Eukaryota</taxon>
        <taxon>Metazoa</taxon>
        <taxon>Ecdysozoa</taxon>
        <taxon>Arthropoda</taxon>
        <taxon>Hexapoda</taxon>
        <taxon>Insecta</taxon>
        <taxon>Pterygota</taxon>
        <taxon>Neoptera</taxon>
        <taxon>Endopterygota</taxon>
        <taxon>Diptera</taxon>
        <taxon>Brachycera</taxon>
        <taxon>Muscomorpha</taxon>
        <taxon>Ephydroidea</taxon>
        <taxon>Drosophilidae</taxon>
        <taxon>Drosophila</taxon>
    </lineage>
</organism>
<comment type="caution">
    <text evidence="2">The sequence shown here is derived from an EMBL/GenBank/DDBJ whole genome shotgun (WGS) entry which is preliminary data.</text>
</comment>